<dbReference type="EMBL" id="QNUL01000012">
    <property type="protein sequence ID" value="REA60156.1"/>
    <property type="molecule type" value="Genomic_DNA"/>
</dbReference>
<sequence length="138" mass="16536">MNVNDLQRNKKSRTSVLFKKKVVEIYRAELSSQFEIQQSLHISQTELRQMNRWYFKHRLRPYFSLSFYNRTTMKKKTDASYYLGKLEMFYCLEEANCYKSDLPNFNLHTLDCGHMVLLTYFEETSTLIHKFCSVVTGT</sequence>
<gene>
    <name evidence="1" type="ORF">DSL64_15905</name>
</gene>
<proteinExistence type="predicted"/>
<evidence type="ECO:0000313" key="1">
    <source>
        <dbReference type="EMBL" id="REA60156.1"/>
    </source>
</evidence>
<dbReference type="Proteomes" id="UP000256373">
    <property type="component" value="Unassembled WGS sequence"/>
</dbReference>
<comment type="caution">
    <text evidence="1">The sequence shown here is derived from an EMBL/GenBank/DDBJ whole genome shotgun (WGS) entry which is preliminary data.</text>
</comment>
<dbReference type="InterPro" id="IPR010921">
    <property type="entry name" value="Trp_repressor/repl_initiator"/>
</dbReference>
<keyword evidence="2" id="KW-1185">Reference proteome</keyword>
<organism evidence="1 2">
    <name type="scientific">Dyadobacter luteus</name>
    <dbReference type="NCBI Taxonomy" id="2259619"/>
    <lineage>
        <taxon>Bacteria</taxon>
        <taxon>Pseudomonadati</taxon>
        <taxon>Bacteroidota</taxon>
        <taxon>Cytophagia</taxon>
        <taxon>Cytophagales</taxon>
        <taxon>Spirosomataceae</taxon>
        <taxon>Dyadobacter</taxon>
    </lineage>
</organism>
<dbReference type="AlphaFoldDB" id="A0A3D8Y9K7"/>
<reference evidence="1 2" key="1">
    <citation type="submission" date="2018-07" db="EMBL/GenBank/DDBJ databases">
        <title>Dyadobacter roseus sp. nov., isolated from rose rhizosphere soil.</title>
        <authorList>
            <person name="Chen L."/>
        </authorList>
    </citation>
    <scope>NUCLEOTIDE SEQUENCE [LARGE SCALE GENOMIC DNA]</scope>
    <source>
        <strain evidence="1 2">RS19</strain>
    </source>
</reference>
<accession>A0A3D8Y9K7</accession>
<name>A0A3D8Y9K7_9BACT</name>
<protein>
    <submittedName>
        <fullName evidence="1">Uncharacterized protein</fullName>
    </submittedName>
</protein>
<evidence type="ECO:0000313" key="2">
    <source>
        <dbReference type="Proteomes" id="UP000256373"/>
    </source>
</evidence>
<dbReference type="SUPFAM" id="SSF48295">
    <property type="entry name" value="TrpR-like"/>
    <property type="match status" value="1"/>
</dbReference>
<dbReference type="GO" id="GO:0043565">
    <property type="term" value="F:sequence-specific DNA binding"/>
    <property type="evidence" value="ECO:0007669"/>
    <property type="project" value="InterPro"/>
</dbReference>